<evidence type="ECO:0000313" key="2">
    <source>
        <dbReference type="EMBL" id="KAG2894659.1"/>
    </source>
</evidence>
<dbReference type="AlphaFoldDB" id="A0A8T1ALB0"/>
<evidence type="ECO:0000313" key="3">
    <source>
        <dbReference type="Proteomes" id="UP000774804"/>
    </source>
</evidence>
<sequence>MLLNRLARHRRLNGGTLQLQCTTSESDDRTVPGTMTTEGFVSVRLSSSVTLGAIAGIFTDLGNIHTILSSA</sequence>
<dbReference type="Proteomes" id="UP000736787">
    <property type="component" value="Unassembled WGS sequence"/>
</dbReference>
<organism evidence="1 3">
    <name type="scientific">Phytophthora cactorum</name>
    <dbReference type="NCBI Taxonomy" id="29920"/>
    <lineage>
        <taxon>Eukaryota</taxon>
        <taxon>Sar</taxon>
        <taxon>Stramenopiles</taxon>
        <taxon>Oomycota</taxon>
        <taxon>Peronosporomycetes</taxon>
        <taxon>Peronosporales</taxon>
        <taxon>Peronosporaceae</taxon>
        <taxon>Phytophthora</taxon>
    </lineage>
</organism>
<evidence type="ECO:0000313" key="1">
    <source>
        <dbReference type="EMBL" id="KAG2885228.1"/>
    </source>
</evidence>
<dbReference type="Proteomes" id="UP000774804">
    <property type="component" value="Unassembled WGS sequence"/>
</dbReference>
<gene>
    <name evidence="1" type="ORF">PC115_g21068</name>
    <name evidence="2" type="ORF">PC117_g23426</name>
</gene>
<dbReference type="EMBL" id="RCMI01001430">
    <property type="protein sequence ID" value="KAG2885228.1"/>
    <property type="molecule type" value="Genomic_DNA"/>
</dbReference>
<reference evidence="1" key="1">
    <citation type="submission" date="2018-10" db="EMBL/GenBank/DDBJ databases">
        <title>Effector identification in a new, highly contiguous assembly of the strawberry crown rot pathogen Phytophthora cactorum.</title>
        <authorList>
            <person name="Armitage A.D."/>
            <person name="Nellist C.F."/>
            <person name="Bates H."/>
            <person name="Vickerstaff R.J."/>
            <person name="Harrison R.J."/>
        </authorList>
    </citation>
    <scope>NUCLEOTIDE SEQUENCE</scope>
    <source>
        <strain evidence="1">4032</strain>
        <strain evidence="2">4040</strain>
    </source>
</reference>
<comment type="caution">
    <text evidence="1">The sequence shown here is derived from an EMBL/GenBank/DDBJ whole genome shotgun (WGS) entry which is preliminary data.</text>
</comment>
<name>A0A8T1ALB0_9STRA</name>
<dbReference type="EMBL" id="RCMK01001419">
    <property type="protein sequence ID" value="KAG2894659.1"/>
    <property type="molecule type" value="Genomic_DNA"/>
</dbReference>
<proteinExistence type="predicted"/>
<protein>
    <submittedName>
        <fullName evidence="1">Uncharacterized protein</fullName>
    </submittedName>
</protein>
<accession>A0A8T1ALB0</accession>